<keyword evidence="2 3" id="KW-0560">Oxidoreductase</keyword>
<dbReference type="AlphaFoldDB" id="A0AA40SRY6"/>
<evidence type="ECO:0000313" key="4">
    <source>
        <dbReference type="Proteomes" id="UP000549113"/>
    </source>
</evidence>
<dbReference type="GO" id="GO:0016491">
    <property type="term" value="F:oxidoreductase activity"/>
    <property type="evidence" value="ECO:0007669"/>
    <property type="project" value="UniProtKB-KW"/>
</dbReference>
<comment type="similarity">
    <text evidence="1">Belongs to the short-chain dehydrogenases/reductases (SDR) family.</text>
</comment>
<dbReference type="EMBL" id="JACIFH010000001">
    <property type="protein sequence ID" value="MBB4141293.1"/>
    <property type="molecule type" value="Genomic_DNA"/>
</dbReference>
<dbReference type="InterPro" id="IPR002347">
    <property type="entry name" value="SDR_fam"/>
</dbReference>
<dbReference type="Proteomes" id="UP000549113">
    <property type="component" value="Unassembled WGS sequence"/>
</dbReference>
<proteinExistence type="inferred from homology"/>
<organism evidence="3 4">
    <name type="scientific">Microbacterium invictum</name>
    <dbReference type="NCBI Taxonomy" id="515415"/>
    <lineage>
        <taxon>Bacteria</taxon>
        <taxon>Bacillati</taxon>
        <taxon>Actinomycetota</taxon>
        <taxon>Actinomycetes</taxon>
        <taxon>Micrococcales</taxon>
        <taxon>Microbacteriaceae</taxon>
        <taxon>Microbacterium</taxon>
    </lineage>
</organism>
<gene>
    <name evidence="3" type="ORF">BKA10_003087</name>
</gene>
<dbReference type="SUPFAM" id="SSF51735">
    <property type="entry name" value="NAD(P)-binding Rossmann-fold domains"/>
    <property type="match status" value="1"/>
</dbReference>
<accession>A0AA40SRY6</accession>
<dbReference type="PROSITE" id="PS00061">
    <property type="entry name" value="ADH_SHORT"/>
    <property type="match status" value="1"/>
</dbReference>
<protein>
    <submittedName>
        <fullName evidence="3">2-hydroxycyclohexanecarboxyl-CoA dehydrogenase</fullName>
        <ecNumber evidence="3">1.1.1.-</ecNumber>
    </submittedName>
</protein>
<dbReference type="CDD" id="cd05233">
    <property type="entry name" value="SDR_c"/>
    <property type="match status" value="1"/>
</dbReference>
<dbReference type="InterPro" id="IPR036291">
    <property type="entry name" value="NAD(P)-bd_dom_sf"/>
</dbReference>
<dbReference type="GO" id="GO:0032787">
    <property type="term" value="P:monocarboxylic acid metabolic process"/>
    <property type="evidence" value="ECO:0007669"/>
    <property type="project" value="UniProtKB-ARBA"/>
</dbReference>
<dbReference type="InterPro" id="IPR020904">
    <property type="entry name" value="Sc_DH/Rdtase_CS"/>
</dbReference>
<reference evidence="3 4" key="1">
    <citation type="submission" date="2020-08" db="EMBL/GenBank/DDBJ databases">
        <title>Sequencing the genomes of 1000 actinobacteria strains.</title>
        <authorList>
            <person name="Klenk H.-P."/>
        </authorList>
    </citation>
    <scope>NUCLEOTIDE SEQUENCE [LARGE SCALE GENOMIC DNA]</scope>
    <source>
        <strain evidence="3 4">DSM 19600</strain>
    </source>
</reference>
<dbReference type="FunFam" id="3.40.50.720:FF:000084">
    <property type="entry name" value="Short-chain dehydrogenase reductase"/>
    <property type="match status" value="1"/>
</dbReference>
<evidence type="ECO:0000256" key="1">
    <source>
        <dbReference type="ARBA" id="ARBA00006484"/>
    </source>
</evidence>
<evidence type="ECO:0000313" key="3">
    <source>
        <dbReference type="EMBL" id="MBB4141293.1"/>
    </source>
</evidence>
<dbReference type="PRINTS" id="PR00080">
    <property type="entry name" value="SDRFAMILY"/>
</dbReference>
<dbReference type="PRINTS" id="PR00081">
    <property type="entry name" value="GDHRDH"/>
</dbReference>
<dbReference type="InterPro" id="IPR050259">
    <property type="entry name" value="SDR"/>
</dbReference>
<keyword evidence="4" id="KW-1185">Reference proteome</keyword>
<sequence>MSQDSSPAPLGGRVAWVTGGSSGIGAAAAQLLAAQGATVGVLDLTEPDSSLAWACCDLADPQSVTGAAEELTRKIGPADILVTSAGINASQEVVDHPDDLWERVLAINLSGTFYAIRACLPGMIERGWGRIVTVSATGGVRVLPGRAAYGSSKAAVIALTKAVAHEGAPHGVTANSVAPGLTDTPMAADMYDNDAGTAVKVLNVSNPMKVLLEPIDIAHGVAYFCSTEARYVTGQLLHVNGGAVM</sequence>
<comment type="caution">
    <text evidence="3">The sequence shown here is derived from an EMBL/GenBank/DDBJ whole genome shotgun (WGS) entry which is preliminary data.</text>
</comment>
<evidence type="ECO:0000256" key="2">
    <source>
        <dbReference type="ARBA" id="ARBA00023002"/>
    </source>
</evidence>
<dbReference type="Gene3D" id="3.40.50.720">
    <property type="entry name" value="NAD(P)-binding Rossmann-like Domain"/>
    <property type="match status" value="1"/>
</dbReference>
<dbReference type="Pfam" id="PF13561">
    <property type="entry name" value="adh_short_C2"/>
    <property type="match status" value="1"/>
</dbReference>
<dbReference type="PANTHER" id="PTHR42879">
    <property type="entry name" value="3-OXOACYL-(ACYL-CARRIER-PROTEIN) REDUCTASE"/>
    <property type="match status" value="1"/>
</dbReference>
<dbReference type="PANTHER" id="PTHR42879:SF2">
    <property type="entry name" value="3-OXOACYL-[ACYL-CARRIER-PROTEIN] REDUCTASE FABG"/>
    <property type="match status" value="1"/>
</dbReference>
<dbReference type="RefSeq" id="WP_183500784.1">
    <property type="nucleotide sequence ID" value="NZ_BAABCO010000003.1"/>
</dbReference>
<dbReference type="EC" id="1.1.1.-" evidence="3"/>
<name>A0AA40SRY6_9MICO</name>